<dbReference type="STRING" id="8081.ENSPREP00000001288"/>
<evidence type="ECO:0000256" key="1">
    <source>
        <dbReference type="SAM" id="Coils"/>
    </source>
</evidence>
<organism evidence="2 3">
    <name type="scientific">Poecilia reticulata</name>
    <name type="common">Guppy</name>
    <name type="synonym">Acanthophacelus reticulatus</name>
    <dbReference type="NCBI Taxonomy" id="8081"/>
    <lineage>
        <taxon>Eukaryota</taxon>
        <taxon>Metazoa</taxon>
        <taxon>Chordata</taxon>
        <taxon>Craniata</taxon>
        <taxon>Vertebrata</taxon>
        <taxon>Euteleostomi</taxon>
        <taxon>Actinopterygii</taxon>
        <taxon>Neopterygii</taxon>
        <taxon>Teleostei</taxon>
        <taxon>Neoteleostei</taxon>
        <taxon>Acanthomorphata</taxon>
        <taxon>Ovalentaria</taxon>
        <taxon>Atherinomorphae</taxon>
        <taxon>Cyprinodontiformes</taxon>
        <taxon>Poeciliidae</taxon>
        <taxon>Poeciliinae</taxon>
        <taxon>Poecilia</taxon>
    </lineage>
</organism>
<dbReference type="AlphaFoldDB" id="A0A3P9MVB2"/>
<dbReference type="OMA" id="MFICAVP"/>
<accession>A0A3P9MVB2</accession>
<evidence type="ECO:0000313" key="3">
    <source>
        <dbReference type="Proteomes" id="UP000242638"/>
    </source>
</evidence>
<keyword evidence="3" id="KW-1185">Reference proteome</keyword>
<name>A0A3P9MVB2_POERE</name>
<keyword evidence="1" id="KW-0175">Coiled coil</keyword>
<sequence>MESDEGAGPSSSVLQYPNIDEVQKQQDKLVELMQETAQERDALREQLKLLTSQLEDVQSRLQQQPQAKVKESSHQACQTDTQTDYKGLFERAKQKINDLIRDKEALLEEKSTLAAQCEELKLRMQQQRENARSSAGSRTSDRNLNLSLVHVFSSIPLFSLIELRQNVGRLLVSRVPALDLAQVNFECNVIDEILEQVLTGTDF</sequence>
<protein>
    <submittedName>
        <fullName evidence="2">Uncharacterized protein</fullName>
    </submittedName>
</protein>
<reference evidence="2" key="3">
    <citation type="submission" date="2025-09" db="UniProtKB">
        <authorList>
            <consortium name="Ensembl"/>
        </authorList>
    </citation>
    <scope>IDENTIFICATION</scope>
    <source>
        <strain evidence="2">Guanapo</strain>
    </source>
</reference>
<dbReference type="GeneTree" id="ENSGT00940000177402"/>
<reference evidence="2" key="2">
    <citation type="submission" date="2025-08" db="UniProtKB">
        <authorList>
            <consortium name="Ensembl"/>
        </authorList>
    </citation>
    <scope>IDENTIFICATION</scope>
    <source>
        <strain evidence="2">Guanapo</strain>
    </source>
</reference>
<feature type="coiled-coil region" evidence="1">
    <location>
        <begin position="89"/>
        <end position="130"/>
    </location>
</feature>
<dbReference type="Proteomes" id="UP000242638">
    <property type="component" value="Unassembled WGS sequence"/>
</dbReference>
<dbReference type="Bgee" id="ENSPREG00000000961">
    <property type="expression patterns" value="Expressed in caudal fin and 1 other cell type or tissue"/>
</dbReference>
<evidence type="ECO:0000313" key="2">
    <source>
        <dbReference type="Ensembl" id="ENSPREP00000001288.1"/>
    </source>
</evidence>
<proteinExistence type="predicted"/>
<reference evidence="3" key="1">
    <citation type="submission" date="2013-11" db="EMBL/GenBank/DDBJ databases">
        <title>The genomic landscape of the Guanapo guppy.</title>
        <authorList>
            <person name="Kuenstner A."/>
            <person name="Dreyer C."/>
        </authorList>
    </citation>
    <scope>NUCLEOTIDE SEQUENCE</scope>
    <source>
        <strain evidence="3">Guanapo</strain>
    </source>
</reference>
<dbReference type="Ensembl" id="ENSPRET00000001328.1">
    <property type="protein sequence ID" value="ENSPREP00000001288.1"/>
    <property type="gene ID" value="ENSPREG00000000961.1"/>
</dbReference>
<feature type="coiled-coil region" evidence="1">
    <location>
        <begin position="19"/>
        <end position="60"/>
    </location>
</feature>